<organism evidence="2 3">
    <name type="scientific">Phytophthora megakarya</name>
    <dbReference type="NCBI Taxonomy" id="4795"/>
    <lineage>
        <taxon>Eukaryota</taxon>
        <taxon>Sar</taxon>
        <taxon>Stramenopiles</taxon>
        <taxon>Oomycota</taxon>
        <taxon>Peronosporomycetes</taxon>
        <taxon>Peronosporales</taxon>
        <taxon>Peronosporaceae</taxon>
        <taxon>Phytophthora</taxon>
    </lineage>
</organism>
<dbReference type="OrthoDB" id="113469at2759"/>
<evidence type="ECO:0000256" key="1">
    <source>
        <dbReference type="SAM" id="Coils"/>
    </source>
</evidence>
<evidence type="ECO:0000313" key="3">
    <source>
        <dbReference type="Proteomes" id="UP000198211"/>
    </source>
</evidence>
<sequence>MVVMRSPTDHSVDVEDQSRIQMEFQAGGSRQLVVRASTEETRRSEMMDEIRRLNEEIQSLQEQVEVTTRSVESMERLAFHLERLTREFLQDPRERMQVREIQEDTTQSGADA</sequence>
<dbReference type="EMBL" id="NBNE01001017">
    <property type="protein sequence ID" value="OWZ15974.1"/>
    <property type="molecule type" value="Genomic_DNA"/>
</dbReference>
<evidence type="ECO:0000313" key="2">
    <source>
        <dbReference type="EMBL" id="OWZ15974.1"/>
    </source>
</evidence>
<accession>A0A225WF16</accession>
<reference evidence="3" key="1">
    <citation type="submission" date="2017-03" db="EMBL/GenBank/DDBJ databases">
        <title>Phytopthora megakarya and P. palmivora, two closely related causual agents of cacao black pod achieved similar genome size and gene model numbers by different mechanisms.</title>
        <authorList>
            <person name="Ali S."/>
            <person name="Shao J."/>
            <person name="Larry D.J."/>
            <person name="Kronmiller B."/>
            <person name="Shen D."/>
            <person name="Strem M.D."/>
            <person name="Melnick R.L."/>
            <person name="Guiltinan M.J."/>
            <person name="Tyler B.M."/>
            <person name="Meinhardt L.W."/>
            <person name="Bailey B.A."/>
        </authorList>
    </citation>
    <scope>NUCLEOTIDE SEQUENCE [LARGE SCALE GENOMIC DNA]</scope>
    <source>
        <strain evidence="3">zdho120</strain>
    </source>
</reference>
<dbReference type="Proteomes" id="UP000198211">
    <property type="component" value="Unassembled WGS sequence"/>
</dbReference>
<protein>
    <submittedName>
        <fullName evidence="2">Uncharacterized protein</fullName>
    </submittedName>
</protein>
<keyword evidence="1" id="KW-0175">Coiled coil</keyword>
<comment type="caution">
    <text evidence="2">The sequence shown here is derived from an EMBL/GenBank/DDBJ whole genome shotgun (WGS) entry which is preliminary data.</text>
</comment>
<proteinExistence type="predicted"/>
<feature type="coiled-coil region" evidence="1">
    <location>
        <begin position="36"/>
        <end position="77"/>
    </location>
</feature>
<gene>
    <name evidence="2" type="ORF">PHMEG_00010294</name>
</gene>
<dbReference type="AlphaFoldDB" id="A0A225WF16"/>
<name>A0A225WF16_9STRA</name>
<keyword evidence="3" id="KW-1185">Reference proteome</keyword>